<gene>
    <name evidence="2" type="ORF">PanWU01x14_077100</name>
</gene>
<reference evidence="3" key="1">
    <citation type="submission" date="2016-06" db="EMBL/GenBank/DDBJ databases">
        <title>Parallel loss of symbiosis genes in relatives of nitrogen-fixing non-legume Parasponia.</title>
        <authorList>
            <person name="Van Velzen R."/>
            <person name="Holmer R."/>
            <person name="Bu F."/>
            <person name="Rutten L."/>
            <person name="Van Zeijl A."/>
            <person name="Liu W."/>
            <person name="Santuari L."/>
            <person name="Cao Q."/>
            <person name="Sharma T."/>
            <person name="Shen D."/>
            <person name="Roswanjaya Y."/>
            <person name="Wardhani T."/>
            <person name="Kalhor M.S."/>
            <person name="Jansen J."/>
            <person name="Van den Hoogen J."/>
            <person name="Gungor B."/>
            <person name="Hartog M."/>
            <person name="Hontelez J."/>
            <person name="Verver J."/>
            <person name="Yang W.-C."/>
            <person name="Schijlen E."/>
            <person name="Repin R."/>
            <person name="Schilthuizen M."/>
            <person name="Schranz E."/>
            <person name="Heidstra R."/>
            <person name="Miyata K."/>
            <person name="Fedorova E."/>
            <person name="Kohlen W."/>
            <person name="Bisseling T."/>
            <person name="Smit S."/>
            <person name="Geurts R."/>
        </authorList>
    </citation>
    <scope>NUCLEOTIDE SEQUENCE [LARGE SCALE GENOMIC DNA]</scope>
    <source>
        <strain evidence="3">cv. WU1-14</strain>
    </source>
</reference>
<protein>
    <submittedName>
        <fullName evidence="2">Uncharacterized protein</fullName>
    </submittedName>
</protein>
<keyword evidence="3" id="KW-1185">Reference proteome</keyword>
<organism evidence="2 3">
    <name type="scientific">Parasponia andersonii</name>
    <name type="common">Sponia andersonii</name>
    <dbReference type="NCBI Taxonomy" id="3476"/>
    <lineage>
        <taxon>Eukaryota</taxon>
        <taxon>Viridiplantae</taxon>
        <taxon>Streptophyta</taxon>
        <taxon>Embryophyta</taxon>
        <taxon>Tracheophyta</taxon>
        <taxon>Spermatophyta</taxon>
        <taxon>Magnoliopsida</taxon>
        <taxon>eudicotyledons</taxon>
        <taxon>Gunneridae</taxon>
        <taxon>Pentapetalae</taxon>
        <taxon>rosids</taxon>
        <taxon>fabids</taxon>
        <taxon>Rosales</taxon>
        <taxon>Cannabaceae</taxon>
        <taxon>Parasponia</taxon>
    </lineage>
</organism>
<evidence type="ECO:0000313" key="2">
    <source>
        <dbReference type="EMBL" id="PON71000.1"/>
    </source>
</evidence>
<dbReference type="AlphaFoldDB" id="A0A2P5DCL7"/>
<comment type="caution">
    <text evidence="2">The sequence shown here is derived from an EMBL/GenBank/DDBJ whole genome shotgun (WGS) entry which is preliminary data.</text>
</comment>
<evidence type="ECO:0000256" key="1">
    <source>
        <dbReference type="SAM" id="MobiDB-lite"/>
    </source>
</evidence>
<accession>A0A2P5DCL7</accession>
<proteinExistence type="predicted"/>
<feature type="region of interest" description="Disordered" evidence="1">
    <location>
        <begin position="1"/>
        <end position="25"/>
    </location>
</feature>
<name>A0A2P5DCL7_PARAD</name>
<evidence type="ECO:0000313" key="3">
    <source>
        <dbReference type="Proteomes" id="UP000237105"/>
    </source>
</evidence>
<dbReference type="EMBL" id="JXTB01000047">
    <property type="protein sequence ID" value="PON71000.1"/>
    <property type="molecule type" value="Genomic_DNA"/>
</dbReference>
<sequence length="86" mass="9335">MVGCGENDRAMSAASSSISLSTSNVSRDLKLTDREEPEVLITKVRHPVPIDLDLLEAEANHDASKRVCHFSKCNKESSLKPSPTSP</sequence>
<feature type="compositionally biased region" description="Low complexity" evidence="1">
    <location>
        <begin position="10"/>
        <end position="25"/>
    </location>
</feature>
<dbReference type="Proteomes" id="UP000237105">
    <property type="component" value="Unassembled WGS sequence"/>
</dbReference>